<evidence type="ECO:0000313" key="3">
    <source>
        <dbReference type="Proteomes" id="UP000501690"/>
    </source>
</evidence>
<feature type="region of interest" description="Disordered" evidence="1">
    <location>
        <begin position="39"/>
        <end position="74"/>
    </location>
</feature>
<proteinExistence type="predicted"/>
<reference evidence="2 3" key="1">
    <citation type="submission" date="2019-04" db="EMBL/GenBank/DDBJ databases">
        <title>An improved genome assembly and genetic linkage map for asparagus bean, Vigna unguiculata ssp. sesquipedialis.</title>
        <authorList>
            <person name="Xia Q."/>
            <person name="Zhang R."/>
            <person name="Dong Y."/>
        </authorList>
    </citation>
    <scope>NUCLEOTIDE SEQUENCE [LARGE SCALE GENOMIC DNA]</scope>
    <source>
        <tissue evidence="2">Leaf</tissue>
    </source>
</reference>
<organism evidence="2 3">
    <name type="scientific">Vigna unguiculata</name>
    <name type="common">Cowpea</name>
    <dbReference type="NCBI Taxonomy" id="3917"/>
    <lineage>
        <taxon>Eukaryota</taxon>
        <taxon>Viridiplantae</taxon>
        <taxon>Streptophyta</taxon>
        <taxon>Embryophyta</taxon>
        <taxon>Tracheophyta</taxon>
        <taxon>Spermatophyta</taxon>
        <taxon>Magnoliopsida</taxon>
        <taxon>eudicotyledons</taxon>
        <taxon>Gunneridae</taxon>
        <taxon>Pentapetalae</taxon>
        <taxon>rosids</taxon>
        <taxon>fabids</taxon>
        <taxon>Fabales</taxon>
        <taxon>Fabaceae</taxon>
        <taxon>Papilionoideae</taxon>
        <taxon>50 kb inversion clade</taxon>
        <taxon>NPAAA clade</taxon>
        <taxon>indigoferoid/millettioid clade</taxon>
        <taxon>Phaseoleae</taxon>
        <taxon>Vigna</taxon>
    </lineage>
</organism>
<protein>
    <submittedName>
        <fullName evidence="2">Uncharacterized protein</fullName>
    </submittedName>
</protein>
<keyword evidence="3" id="KW-1185">Reference proteome</keyword>
<evidence type="ECO:0000313" key="2">
    <source>
        <dbReference type="EMBL" id="QCD92256.1"/>
    </source>
</evidence>
<gene>
    <name evidence="2" type="ORF">DEO72_LG5g318</name>
</gene>
<accession>A0A4D6LWA0</accession>
<dbReference type="Proteomes" id="UP000501690">
    <property type="component" value="Linkage Group LG5"/>
</dbReference>
<dbReference type="AlphaFoldDB" id="A0A4D6LWA0"/>
<sequence>MSGLCSVSSISVPFLLLLIITFPFIAQITTVSAELTMRKLGPMASPPPPPKLGTPYKPSLPPPNRQPRHPPSMP</sequence>
<name>A0A4D6LWA0_VIGUN</name>
<evidence type="ECO:0000256" key="1">
    <source>
        <dbReference type="SAM" id="MobiDB-lite"/>
    </source>
</evidence>
<feature type="compositionally biased region" description="Pro residues" evidence="1">
    <location>
        <begin position="44"/>
        <end position="74"/>
    </location>
</feature>
<dbReference type="EMBL" id="CP039349">
    <property type="protein sequence ID" value="QCD92256.1"/>
    <property type="molecule type" value="Genomic_DNA"/>
</dbReference>